<evidence type="ECO:0000313" key="2">
    <source>
        <dbReference type="Proteomes" id="UP000253934"/>
    </source>
</evidence>
<accession>A0A369L096</accession>
<dbReference type="EMBL" id="QOVW01000020">
    <property type="protein sequence ID" value="RDB36866.1"/>
    <property type="molecule type" value="Genomic_DNA"/>
</dbReference>
<dbReference type="Proteomes" id="UP000253934">
    <property type="component" value="Unassembled WGS sequence"/>
</dbReference>
<dbReference type="PROSITE" id="PS51257">
    <property type="entry name" value="PROKAR_LIPOPROTEIN"/>
    <property type="match status" value="1"/>
</dbReference>
<keyword evidence="2" id="KW-1185">Reference proteome</keyword>
<comment type="caution">
    <text evidence="1">The sequence shown here is derived from an EMBL/GenBank/DDBJ whole genome shotgun (WGS) entry which is preliminary data.</text>
</comment>
<proteinExistence type="predicted"/>
<name>A0A369L096_9BACT</name>
<protein>
    <submittedName>
        <fullName evidence="1">Uncharacterized protein</fullName>
    </submittedName>
</protein>
<gene>
    <name evidence="1" type="ORF">DCC88_02855</name>
</gene>
<organism evidence="1 2">
    <name type="scientific">Spirobacillus cienkowskii</name>
    <dbReference type="NCBI Taxonomy" id="495820"/>
    <lineage>
        <taxon>Bacteria</taxon>
        <taxon>Pseudomonadati</taxon>
        <taxon>Bdellovibrionota</taxon>
        <taxon>Oligoflexia</taxon>
        <taxon>Silvanigrellales</taxon>
        <taxon>Spirobacillus</taxon>
    </lineage>
</organism>
<evidence type="ECO:0000313" key="1">
    <source>
        <dbReference type="EMBL" id="RDB36866.1"/>
    </source>
</evidence>
<reference evidence="1" key="1">
    <citation type="submission" date="2018-04" db="EMBL/GenBank/DDBJ databases">
        <title>Draft genome sequence of the Candidatus Spirobacillus cienkowskii, a pathogen of freshwater Daphnia species, reconstructed from hemolymph metagenomic reads.</title>
        <authorList>
            <person name="Bresciani L."/>
            <person name="Lemos L.N."/>
            <person name="Wale N."/>
            <person name="Lin J.Y."/>
            <person name="Fernandes G.R."/>
            <person name="Duffy M.A."/>
            <person name="Rodrigues J.M."/>
        </authorList>
    </citation>
    <scope>NUCLEOTIDE SEQUENCE [LARGE SCALE GENOMIC DNA]</scope>
    <source>
        <strain evidence="1">Binning01</strain>
    </source>
</reference>
<dbReference type="AlphaFoldDB" id="A0A369L096"/>
<sequence length="181" mass="20792">MSFKLLNLVVLFLFAISCNTRLIEPIEKIENEELFGKNGNMICGSQGLILNSSEIVSNQNNDILNKGDNIDKNTSRYSCGKAQSKNDYCKINIYNKMDLETTIINRKLTDINAERKALEKKYFSIPPQQINIFDMFVEETDSEKTAKIISNDYKKNKEKSKIEIDKYNKIIDELKNKLSGC</sequence>
<dbReference type="RefSeq" id="WP_338636530.1">
    <property type="nucleotide sequence ID" value="NZ_CP146516.1"/>
</dbReference>